<evidence type="ECO:0000259" key="3">
    <source>
        <dbReference type="Pfam" id="PF12230"/>
    </source>
</evidence>
<feature type="compositionally biased region" description="Pro residues" evidence="2">
    <location>
        <begin position="223"/>
        <end position="236"/>
    </location>
</feature>
<dbReference type="PANTHER" id="PTHR15316:SF1">
    <property type="entry name" value="SPLICING FACTOR 3A SUBUNIT 1"/>
    <property type="match status" value="1"/>
</dbReference>
<organism evidence="4 5">
    <name type="scientific">Anisodus acutangulus</name>
    <dbReference type="NCBI Taxonomy" id="402998"/>
    <lineage>
        <taxon>Eukaryota</taxon>
        <taxon>Viridiplantae</taxon>
        <taxon>Streptophyta</taxon>
        <taxon>Embryophyta</taxon>
        <taxon>Tracheophyta</taxon>
        <taxon>Spermatophyta</taxon>
        <taxon>Magnoliopsida</taxon>
        <taxon>eudicotyledons</taxon>
        <taxon>Gunneridae</taxon>
        <taxon>Pentapetalae</taxon>
        <taxon>asterids</taxon>
        <taxon>lamiids</taxon>
        <taxon>Solanales</taxon>
        <taxon>Solanaceae</taxon>
        <taxon>Solanoideae</taxon>
        <taxon>Hyoscyameae</taxon>
        <taxon>Anisodus</taxon>
    </lineage>
</organism>
<feature type="region of interest" description="Disordered" evidence="2">
    <location>
        <begin position="150"/>
        <end position="174"/>
    </location>
</feature>
<dbReference type="Pfam" id="PF12230">
    <property type="entry name" value="PRP21_like_P"/>
    <property type="match status" value="1"/>
</dbReference>
<dbReference type="SUPFAM" id="SSF54236">
    <property type="entry name" value="Ubiquitin-like"/>
    <property type="match status" value="1"/>
</dbReference>
<dbReference type="OrthoDB" id="447637at2759"/>
<accession>A0A9Q1LFX8</accession>
<evidence type="ECO:0000313" key="4">
    <source>
        <dbReference type="EMBL" id="KAJ8536347.1"/>
    </source>
</evidence>
<keyword evidence="1" id="KW-0507">mRNA processing</keyword>
<dbReference type="GO" id="GO:0071013">
    <property type="term" value="C:catalytic step 2 spliceosome"/>
    <property type="evidence" value="ECO:0007669"/>
    <property type="project" value="TreeGrafter"/>
</dbReference>
<dbReference type="GO" id="GO:0005686">
    <property type="term" value="C:U2 snRNP"/>
    <property type="evidence" value="ECO:0007669"/>
    <property type="project" value="TreeGrafter"/>
</dbReference>
<evidence type="ECO:0000313" key="5">
    <source>
        <dbReference type="Proteomes" id="UP001152561"/>
    </source>
</evidence>
<proteinExistence type="predicted"/>
<dbReference type="InterPro" id="IPR022030">
    <property type="entry name" value="SF3A1_dom"/>
</dbReference>
<feature type="region of interest" description="Disordered" evidence="2">
    <location>
        <begin position="223"/>
        <end position="248"/>
    </location>
</feature>
<dbReference type="PANTHER" id="PTHR15316">
    <property type="entry name" value="SPLICEOSOME ASSOCIATED PROTEIN 114/SWAP SPLICING FACTOR-RELATED"/>
    <property type="match status" value="1"/>
</dbReference>
<gene>
    <name evidence="4" type="ORF">K7X08_034748</name>
</gene>
<dbReference type="GO" id="GO:0045292">
    <property type="term" value="P:mRNA cis splicing, via spliceosome"/>
    <property type="evidence" value="ECO:0007669"/>
    <property type="project" value="InterPro"/>
</dbReference>
<protein>
    <recommendedName>
        <fullName evidence="3">Splicing factor 3A subunit 1 conserved domain-containing protein</fullName>
    </recommendedName>
</protein>
<dbReference type="AlphaFoldDB" id="A0A9Q1LFX8"/>
<evidence type="ECO:0000256" key="2">
    <source>
        <dbReference type="SAM" id="MobiDB-lite"/>
    </source>
</evidence>
<keyword evidence="5" id="KW-1185">Reference proteome</keyword>
<dbReference type="InterPro" id="IPR045146">
    <property type="entry name" value="SF3A1"/>
</dbReference>
<evidence type="ECO:0000256" key="1">
    <source>
        <dbReference type="ARBA" id="ARBA00022664"/>
    </source>
</evidence>
<dbReference type="InterPro" id="IPR029071">
    <property type="entry name" value="Ubiquitin-like_domsf"/>
</dbReference>
<reference evidence="5" key="1">
    <citation type="journal article" date="2023" name="Proc. Natl. Acad. Sci. U.S.A.">
        <title>Genomic and structural basis for evolution of tropane alkaloid biosynthesis.</title>
        <authorList>
            <person name="Wanga Y.-J."/>
            <person name="Taina T."/>
            <person name="Yua J.-Y."/>
            <person name="Lia J."/>
            <person name="Xua B."/>
            <person name="Chenc J."/>
            <person name="D'Auriad J.C."/>
            <person name="Huanga J.-P."/>
            <person name="Huanga S.-X."/>
        </authorList>
    </citation>
    <scope>NUCLEOTIDE SEQUENCE [LARGE SCALE GENOMIC DNA]</scope>
    <source>
        <strain evidence="5">cv. KIB-2019</strain>
    </source>
</reference>
<sequence>MQLVEEGIVEIPEERDPPMRIVKDWKRPEERIAAGRDPTKYVVSPISGELIPINEMSEHMRISLIDPKYKVQKERMFAKIRETTLAQDDEISRNIVGLARTRPDIFGTTEEEVSNAVKAEIEKKKEEPKQVIWDGHTCSIVRTANQAISQNSNADDQTDAANNVSNLPLPQAPAPLKPGLPSPPMVNMIPRPPGSQFMPLGAPQLFVPLLMCQPGMPMVPPPPMPQGMLPPSPLEEPPLSEEPESKRQKLDESVLIPEEQFLAQHSGPARINVSLPNIDEGNLTGQVLEITVESLSETIGSLKEKISREIQLPTNKQKLSEKQVF</sequence>
<feature type="compositionally biased region" description="Polar residues" evidence="2">
    <location>
        <begin position="150"/>
        <end position="166"/>
    </location>
</feature>
<dbReference type="GO" id="GO:0071004">
    <property type="term" value="C:U2-type prespliceosome"/>
    <property type="evidence" value="ECO:0007669"/>
    <property type="project" value="TreeGrafter"/>
</dbReference>
<dbReference type="Proteomes" id="UP001152561">
    <property type="component" value="Unassembled WGS sequence"/>
</dbReference>
<dbReference type="EMBL" id="JAJAGQ010000018">
    <property type="protein sequence ID" value="KAJ8536347.1"/>
    <property type="molecule type" value="Genomic_DNA"/>
</dbReference>
<dbReference type="GO" id="GO:0000381">
    <property type="term" value="P:regulation of alternative mRNA splicing, via spliceosome"/>
    <property type="evidence" value="ECO:0007669"/>
    <property type="project" value="TreeGrafter"/>
</dbReference>
<dbReference type="GO" id="GO:0003723">
    <property type="term" value="F:RNA binding"/>
    <property type="evidence" value="ECO:0007669"/>
    <property type="project" value="InterPro"/>
</dbReference>
<comment type="caution">
    <text evidence="4">The sequence shown here is derived from an EMBL/GenBank/DDBJ whole genome shotgun (WGS) entry which is preliminary data.</text>
</comment>
<name>A0A9Q1LFX8_9SOLA</name>
<dbReference type="Gene3D" id="3.10.20.90">
    <property type="entry name" value="Phosphatidylinositol 3-kinase Catalytic Subunit, Chain A, domain 1"/>
    <property type="match status" value="1"/>
</dbReference>
<feature type="domain" description="Splicing factor 3A subunit 1 conserved" evidence="3">
    <location>
        <begin position="14"/>
        <end position="100"/>
    </location>
</feature>